<sequence>MGLGSQTMLWKNLALSPAMHFLHIPMSVNLILWYLAVVSLGIIFATYGMKCIFYFQAVRREYYHPVRVNYFFAPWISCMFLTLGLPQSISISIHPAVWCIFMMPVFVLELKIYGQWLSGGERRLSKVANPSTHMSVVGNFVGAQLAALVGWKEFAMAFWAIGLVHYMVVFVTLYQRLPTNETLPKELHPVVFLFVAAPSAASVAWEMIIGDFDFASRIVYFLALFLLSSLVRTNVILGYFSPFSYSSKGIRR</sequence>
<gene>
    <name evidence="1" type="ORF">O6H91_17G029600</name>
</gene>
<dbReference type="Proteomes" id="UP001162992">
    <property type="component" value="Chromosome 17"/>
</dbReference>
<protein>
    <submittedName>
        <fullName evidence="1">Uncharacterized protein</fullName>
    </submittedName>
</protein>
<accession>A0ACC2B5E6</accession>
<organism evidence="1 2">
    <name type="scientific">Diphasiastrum complanatum</name>
    <name type="common">Issler's clubmoss</name>
    <name type="synonym">Lycopodium complanatum</name>
    <dbReference type="NCBI Taxonomy" id="34168"/>
    <lineage>
        <taxon>Eukaryota</taxon>
        <taxon>Viridiplantae</taxon>
        <taxon>Streptophyta</taxon>
        <taxon>Embryophyta</taxon>
        <taxon>Tracheophyta</taxon>
        <taxon>Lycopodiopsida</taxon>
        <taxon>Lycopodiales</taxon>
        <taxon>Lycopodiaceae</taxon>
        <taxon>Lycopodioideae</taxon>
        <taxon>Diphasiastrum</taxon>
    </lineage>
</organism>
<comment type="caution">
    <text evidence="1">The sequence shown here is derived from an EMBL/GenBank/DDBJ whole genome shotgun (WGS) entry which is preliminary data.</text>
</comment>
<name>A0ACC2B5E6_DIPCM</name>
<dbReference type="EMBL" id="CM055108">
    <property type="protein sequence ID" value="KAJ7524961.1"/>
    <property type="molecule type" value="Genomic_DNA"/>
</dbReference>
<proteinExistence type="predicted"/>
<keyword evidence="2" id="KW-1185">Reference proteome</keyword>
<reference evidence="2" key="1">
    <citation type="journal article" date="2024" name="Proc. Natl. Acad. Sci. U.S.A.">
        <title>Extraordinary preservation of gene collinearity over three hundred million years revealed in homosporous lycophytes.</title>
        <authorList>
            <person name="Li C."/>
            <person name="Wickell D."/>
            <person name="Kuo L.Y."/>
            <person name="Chen X."/>
            <person name="Nie B."/>
            <person name="Liao X."/>
            <person name="Peng D."/>
            <person name="Ji J."/>
            <person name="Jenkins J."/>
            <person name="Williams M."/>
            <person name="Shu S."/>
            <person name="Plott C."/>
            <person name="Barry K."/>
            <person name="Rajasekar S."/>
            <person name="Grimwood J."/>
            <person name="Han X."/>
            <person name="Sun S."/>
            <person name="Hou Z."/>
            <person name="He W."/>
            <person name="Dai G."/>
            <person name="Sun C."/>
            <person name="Schmutz J."/>
            <person name="Leebens-Mack J.H."/>
            <person name="Li F.W."/>
            <person name="Wang L."/>
        </authorList>
    </citation>
    <scope>NUCLEOTIDE SEQUENCE [LARGE SCALE GENOMIC DNA]</scope>
    <source>
        <strain evidence="2">cv. PW_Plant_1</strain>
    </source>
</reference>
<evidence type="ECO:0000313" key="2">
    <source>
        <dbReference type="Proteomes" id="UP001162992"/>
    </source>
</evidence>
<evidence type="ECO:0000313" key="1">
    <source>
        <dbReference type="EMBL" id="KAJ7524961.1"/>
    </source>
</evidence>